<name>A0ABS6JLW3_9BACI</name>
<evidence type="ECO:0000313" key="5">
    <source>
        <dbReference type="Proteomes" id="UP000784880"/>
    </source>
</evidence>
<evidence type="ECO:0000259" key="3">
    <source>
        <dbReference type="Pfam" id="PF02811"/>
    </source>
</evidence>
<dbReference type="CDD" id="cd12110">
    <property type="entry name" value="PHP_HisPPase_Hisj_like"/>
    <property type="match status" value="1"/>
</dbReference>
<dbReference type="InterPro" id="IPR010140">
    <property type="entry name" value="Histidinol_P_phosphatase_HisJ"/>
</dbReference>
<protein>
    <recommendedName>
        <fullName evidence="2">Histidinol-phosphatase</fullName>
        <shortName evidence="2">HolPase</shortName>
        <ecNumber evidence="2">3.1.3.15</ecNumber>
    </recommendedName>
</protein>
<proteinExistence type="inferred from homology"/>
<comment type="pathway">
    <text evidence="2">Amino-acid biosynthesis; L-histidine biosynthesis; L-histidine from 5-phospho-alpha-D-ribose 1-diphosphate: step 8/9.</text>
</comment>
<evidence type="ECO:0000313" key="4">
    <source>
        <dbReference type="EMBL" id="MBU9714666.1"/>
    </source>
</evidence>
<reference evidence="4 5" key="1">
    <citation type="submission" date="2021-06" db="EMBL/GenBank/DDBJ databases">
        <title>Bacillus sp. RD4P76, an endophyte from a halophyte.</title>
        <authorList>
            <person name="Sun J.-Q."/>
        </authorList>
    </citation>
    <scope>NUCLEOTIDE SEQUENCE [LARGE SCALE GENOMIC DNA]</scope>
    <source>
        <strain evidence="4 5">CGMCC 1.15917</strain>
    </source>
</reference>
<evidence type="ECO:0000256" key="2">
    <source>
        <dbReference type="RuleBase" id="RU366003"/>
    </source>
</evidence>
<keyword evidence="2" id="KW-0368">Histidine biosynthesis</keyword>
<accession>A0ABS6JLW3</accession>
<dbReference type="NCBIfam" id="TIGR01856">
    <property type="entry name" value="hisJ_fam"/>
    <property type="match status" value="1"/>
</dbReference>
<evidence type="ECO:0000256" key="1">
    <source>
        <dbReference type="ARBA" id="ARBA00022801"/>
    </source>
</evidence>
<sequence length="273" mass="31549">MIRFDGHIHSPYCPHGTSDSFEQYIEKALELGFEQISFTEHAPLPESFCDPVPTKDSAMTTDQLQRYLEHLLRLKKVYKEDITINIGLEVDYIEGYESDTRRLLNEWGNHLDDAILSVHFLKNRDNYRCLDYSWKEFETIIKEYGSLEKVYKKYFETLILSIQSDLGPHKPKRIGHITLVRKFQELFPRTFDDSSYVMEVLTVLQREGLVLDVNGAGLVKPYCNEFYPPIPWILKAKEMGIPFVYGSDAHRANLLGTGLEQVDSILGSTKSSQ</sequence>
<organism evidence="4 5">
    <name type="scientific">Evansella tamaricis</name>
    <dbReference type="NCBI Taxonomy" id="2069301"/>
    <lineage>
        <taxon>Bacteria</taxon>
        <taxon>Bacillati</taxon>
        <taxon>Bacillota</taxon>
        <taxon>Bacilli</taxon>
        <taxon>Bacillales</taxon>
        <taxon>Bacillaceae</taxon>
        <taxon>Evansella</taxon>
    </lineage>
</organism>
<keyword evidence="1 2" id="KW-0378">Hydrolase</keyword>
<keyword evidence="5" id="KW-1185">Reference proteome</keyword>
<dbReference type="RefSeq" id="WP_217069427.1">
    <property type="nucleotide sequence ID" value="NZ_JAHQCS010000183.1"/>
</dbReference>
<dbReference type="Pfam" id="PF02811">
    <property type="entry name" value="PHP"/>
    <property type="match status" value="1"/>
</dbReference>
<comment type="similarity">
    <text evidence="2">Belongs to the PHP hydrolase family. HisK subfamily.</text>
</comment>
<keyword evidence="2" id="KW-0028">Amino-acid biosynthesis</keyword>
<dbReference type="PANTHER" id="PTHR21039">
    <property type="entry name" value="HISTIDINOL PHOSPHATASE-RELATED"/>
    <property type="match status" value="1"/>
</dbReference>
<comment type="caution">
    <text evidence="4">The sequence shown here is derived from an EMBL/GenBank/DDBJ whole genome shotgun (WGS) entry which is preliminary data.</text>
</comment>
<dbReference type="EC" id="3.1.3.15" evidence="2"/>
<feature type="domain" description="PHP" evidence="3">
    <location>
        <begin position="5"/>
        <end position="214"/>
    </location>
</feature>
<dbReference type="InterPro" id="IPR004013">
    <property type="entry name" value="PHP_dom"/>
</dbReference>
<gene>
    <name evidence="4" type="primary">hisJ</name>
    <name evidence="4" type="ORF">KS419_23250</name>
</gene>
<comment type="catalytic activity">
    <reaction evidence="2">
        <text>L-histidinol phosphate + H2O = L-histidinol + phosphate</text>
        <dbReference type="Rhea" id="RHEA:14465"/>
        <dbReference type="ChEBI" id="CHEBI:15377"/>
        <dbReference type="ChEBI" id="CHEBI:43474"/>
        <dbReference type="ChEBI" id="CHEBI:57699"/>
        <dbReference type="ChEBI" id="CHEBI:57980"/>
        <dbReference type="EC" id="3.1.3.15"/>
    </reaction>
</comment>
<dbReference type="Proteomes" id="UP000784880">
    <property type="component" value="Unassembled WGS sequence"/>
</dbReference>
<dbReference type="NCBIfam" id="NF005996">
    <property type="entry name" value="PRK08123.1"/>
    <property type="match status" value="1"/>
</dbReference>
<dbReference type="GO" id="GO:0004401">
    <property type="term" value="F:histidinol-phosphatase activity"/>
    <property type="evidence" value="ECO:0007669"/>
    <property type="project" value="UniProtKB-EC"/>
</dbReference>
<dbReference type="PANTHER" id="PTHR21039:SF0">
    <property type="entry name" value="HISTIDINOL-PHOSPHATASE"/>
    <property type="match status" value="1"/>
</dbReference>
<dbReference type="EMBL" id="JAHQCS010000183">
    <property type="protein sequence ID" value="MBU9714666.1"/>
    <property type="molecule type" value="Genomic_DNA"/>
</dbReference>